<dbReference type="EMBL" id="CR382137">
    <property type="protein sequence ID" value="CAG88627.2"/>
    <property type="molecule type" value="Genomic_DNA"/>
</dbReference>
<dbReference type="STRING" id="284592.Q6BN78"/>
<evidence type="ECO:0000256" key="1">
    <source>
        <dbReference type="ARBA" id="ARBA00004141"/>
    </source>
</evidence>
<keyword evidence="9" id="KW-0175">Coiled coil</keyword>
<evidence type="ECO:0000256" key="5">
    <source>
        <dbReference type="ARBA" id="ARBA00022989"/>
    </source>
</evidence>
<dbReference type="AlphaFoldDB" id="Q6BN78"/>
<evidence type="ECO:0000313" key="10">
    <source>
        <dbReference type="EMBL" id="CAG88627.2"/>
    </source>
</evidence>
<feature type="transmembrane region" description="Helical" evidence="8">
    <location>
        <begin position="208"/>
        <end position="230"/>
    </location>
</feature>
<dbReference type="GeneID" id="2902066"/>
<feature type="transmembrane region" description="Helical" evidence="8">
    <location>
        <begin position="317"/>
        <end position="336"/>
    </location>
</feature>
<comment type="similarity">
    <text evidence="2 8">Belongs to the ZIP transporter (TC 2.A.5) family.</text>
</comment>
<dbReference type="Proteomes" id="UP000000599">
    <property type="component" value="Chromosome E"/>
</dbReference>
<evidence type="ECO:0000256" key="2">
    <source>
        <dbReference type="ARBA" id="ARBA00006939"/>
    </source>
</evidence>
<sequence length="337" mass="37270">MSTSYLLARDVCSSQNHFNGENLGARISAVFVILAVSAIGAFFPLVVQRCPYFKLPKWCFFITRYFGSGVIVATGFIHLLAEADQALSDECLGGVFNEYPWAEGIALMGVFVMFLLDIVAHKRLDDKLAKKDKLKAEKAALENENSLEIQAIKEKVDDTEDVKSTDDDTPTENVYQQILNSFVLEFGIIFHSVFVGLSLAIAGNEFKALYVAIAFHQMFEGLGLGTRFAMTPWPKDKQYIPWVLALAYSLTTPIAIAIGLGVRNSYPPGSRVALITTGCFDALCSGILIYNSLVELMAYDFIFSPEFKTDDGMKKMLWAYFCLAFGAAIMALIGKWA</sequence>
<feature type="transmembrane region" description="Helical" evidence="8">
    <location>
        <begin position="274"/>
        <end position="296"/>
    </location>
</feature>
<comment type="subcellular location">
    <subcellularLocation>
        <location evidence="1 8">Membrane</location>
        <topology evidence="1 8">Multi-pass membrane protein</topology>
    </subcellularLocation>
</comment>
<dbReference type="InterPro" id="IPR003689">
    <property type="entry name" value="ZIP"/>
</dbReference>
<dbReference type="eggNOG" id="KOG1558">
    <property type="taxonomic scope" value="Eukaryota"/>
</dbReference>
<organism evidence="10 11">
    <name type="scientific">Debaryomyces hansenii (strain ATCC 36239 / CBS 767 / BCRC 21394 / JCM 1990 / NBRC 0083 / IGC 2968)</name>
    <name type="common">Yeast</name>
    <name type="synonym">Torulaspora hansenii</name>
    <dbReference type="NCBI Taxonomy" id="284592"/>
    <lineage>
        <taxon>Eukaryota</taxon>
        <taxon>Fungi</taxon>
        <taxon>Dikarya</taxon>
        <taxon>Ascomycota</taxon>
        <taxon>Saccharomycotina</taxon>
        <taxon>Pichiomycetes</taxon>
        <taxon>Debaryomycetaceae</taxon>
        <taxon>Debaryomyces</taxon>
    </lineage>
</organism>
<dbReference type="VEuPathDB" id="FungiDB:DEHA2E23958g"/>
<proteinExistence type="inferred from homology"/>
<keyword evidence="5 8" id="KW-1133">Transmembrane helix</keyword>
<dbReference type="InParanoid" id="Q6BN78"/>
<keyword evidence="6 8" id="KW-0406">Ion transport</keyword>
<evidence type="ECO:0000256" key="8">
    <source>
        <dbReference type="RuleBase" id="RU362088"/>
    </source>
</evidence>
<protein>
    <submittedName>
        <fullName evidence="10">DEHA2E23958p</fullName>
    </submittedName>
</protein>
<keyword evidence="4 8" id="KW-0812">Transmembrane</keyword>
<evidence type="ECO:0000256" key="6">
    <source>
        <dbReference type="ARBA" id="ARBA00023065"/>
    </source>
</evidence>
<feature type="transmembrane region" description="Helical" evidence="8">
    <location>
        <begin position="58"/>
        <end position="81"/>
    </location>
</feature>
<dbReference type="HOGENOM" id="CLU_027089_0_2_1"/>
<feature type="transmembrane region" description="Helical" evidence="8">
    <location>
        <begin position="101"/>
        <end position="120"/>
    </location>
</feature>
<dbReference type="Pfam" id="PF02535">
    <property type="entry name" value="Zip"/>
    <property type="match status" value="1"/>
</dbReference>
<dbReference type="GO" id="GO:0000007">
    <property type="term" value="F:low-affinity zinc ion transmembrane transporter activity"/>
    <property type="evidence" value="ECO:0007669"/>
    <property type="project" value="TreeGrafter"/>
</dbReference>
<dbReference type="PANTHER" id="PTHR11040:SF69">
    <property type="entry name" value="ZINC-REGULATED TRANSPORTER 2"/>
    <property type="match status" value="1"/>
</dbReference>
<accession>Q6BN78</accession>
<dbReference type="GO" id="GO:0005886">
    <property type="term" value="C:plasma membrane"/>
    <property type="evidence" value="ECO:0007669"/>
    <property type="project" value="TreeGrafter"/>
</dbReference>
<evidence type="ECO:0000313" key="11">
    <source>
        <dbReference type="Proteomes" id="UP000000599"/>
    </source>
</evidence>
<evidence type="ECO:0000256" key="3">
    <source>
        <dbReference type="ARBA" id="ARBA00022448"/>
    </source>
</evidence>
<keyword evidence="11" id="KW-1185">Reference proteome</keyword>
<feature type="transmembrane region" description="Helical" evidence="8">
    <location>
        <begin position="23"/>
        <end position="46"/>
    </location>
</feature>
<keyword evidence="7 8" id="KW-0472">Membrane</keyword>
<dbReference type="OrthoDB" id="448280at2759"/>
<dbReference type="NCBIfam" id="TIGR00820">
    <property type="entry name" value="zip"/>
    <property type="match status" value="1"/>
</dbReference>
<feature type="coiled-coil region" evidence="9">
    <location>
        <begin position="124"/>
        <end position="151"/>
    </location>
</feature>
<feature type="transmembrane region" description="Helical" evidence="8">
    <location>
        <begin position="242"/>
        <end position="262"/>
    </location>
</feature>
<evidence type="ECO:0000256" key="7">
    <source>
        <dbReference type="ARBA" id="ARBA00023136"/>
    </source>
</evidence>
<feature type="transmembrane region" description="Helical" evidence="8">
    <location>
        <begin position="182"/>
        <end position="202"/>
    </location>
</feature>
<dbReference type="OMA" id="FHWTKAS"/>
<dbReference type="RefSeq" id="XP_460342.2">
    <property type="nucleotide sequence ID" value="XM_460342.1"/>
</dbReference>
<evidence type="ECO:0000256" key="4">
    <source>
        <dbReference type="ARBA" id="ARBA00022692"/>
    </source>
</evidence>
<keyword evidence="3 8" id="KW-0813">Transport</keyword>
<dbReference type="PANTHER" id="PTHR11040">
    <property type="entry name" value="ZINC/IRON TRANSPORTER"/>
    <property type="match status" value="1"/>
</dbReference>
<reference evidence="10 11" key="1">
    <citation type="journal article" date="2004" name="Nature">
        <title>Genome evolution in yeasts.</title>
        <authorList>
            <consortium name="Genolevures"/>
            <person name="Dujon B."/>
            <person name="Sherman D."/>
            <person name="Fischer G."/>
            <person name="Durrens P."/>
            <person name="Casaregola S."/>
            <person name="Lafontaine I."/>
            <person name="de Montigny J."/>
            <person name="Marck C."/>
            <person name="Neuveglise C."/>
            <person name="Talla E."/>
            <person name="Goffard N."/>
            <person name="Frangeul L."/>
            <person name="Aigle M."/>
            <person name="Anthouard V."/>
            <person name="Babour A."/>
            <person name="Barbe V."/>
            <person name="Barnay S."/>
            <person name="Blanchin S."/>
            <person name="Beckerich J.M."/>
            <person name="Beyne E."/>
            <person name="Bleykasten C."/>
            <person name="Boisrame A."/>
            <person name="Boyer J."/>
            <person name="Cattolico L."/>
            <person name="Confanioleri F."/>
            <person name="de Daruvar A."/>
            <person name="Despons L."/>
            <person name="Fabre E."/>
            <person name="Fairhead C."/>
            <person name="Ferry-Dumazet H."/>
            <person name="Groppi A."/>
            <person name="Hantraye F."/>
            <person name="Hennequin C."/>
            <person name="Jauniaux N."/>
            <person name="Joyet P."/>
            <person name="Kachouri R."/>
            <person name="Kerrest A."/>
            <person name="Koszul R."/>
            <person name="Lemaire M."/>
            <person name="Lesur I."/>
            <person name="Ma L."/>
            <person name="Muller H."/>
            <person name="Nicaud J.M."/>
            <person name="Nikolski M."/>
            <person name="Oztas S."/>
            <person name="Ozier-Kalogeropoulos O."/>
            <person name="Pellenz S."/>
            <person name="Potier S."/>
            <person name="Richard G.F."/>
            <person name="Straub M.L."/>
            <person name="Suleau A."/>
            <person name="Swennene D."/>
            <person name="Tekaia F."/>
            <person name="Wesolowski-Louvel M."/>
            <person name="Westhof E."/>
            <person name="Wirth B."/>
            <person name="Zeniou-Meyer M."/>
            <person name="Zivanovic I."/>
            <person name="Bolotin-Fukuhara M."/>
            <person name="Thierry A."/>
            <person name="Bouchier C."/>
            <person name="Caudron B."/>
            <person name="Scarpelli C."/>
            <person name="Gaillardin C."/>
            <person name="Weissenbach J."/>
            <person name="Wincker P."/>
            <person name="Souciet J.L."/>
        </authorList>
    </citation>
    <scope>NUCLEOTIDE SEQUENCE [LARGE SCALE GENOMIC DNA]</scope>
    <source>
        <strain evidence="11">ATCC 36239 / CBS 767 / BCRC 21394 / JCM 1990 / NBRC 0083 / IGC 2968</strain>
    </source>
</reference>
<gene>
    <name evidence="10" type="ordered locus">DEHA2E23958g</name>
</gene>
<dbReference type="InterPro" id="IPR004698">
    <property type="entry name" value="Zn/Fe_permease_fun/pln"/>
</dbReference>
<evidence type="ECO:0000256" key="9">
    <source>
        <dbReference type="SAM" id="Coils"/>
    </source>
</evidence>
<name>Q6BN78_DEBHA</name>
<dbReference type="GO" id="GO:0071578">
    <property type="term" value="P:zinc ion import across plasma membrane"/>
    <property type="evidence" value="ECO:0007669"/>
    <property type="project" value="TreeGrafter"/>
</dbReference>
<dbReference type="KEGG" id="dha:DEHA2E23958g"/>